<gene>
    <name evidence="1" type="ORF">GCM10017774_78600</name>
</gene>
<keyword evidence="2" id="KW-1185">Reference proteome</keyword>
<dbReference type="Gene3D" id="3.40.50.410">
    <property type="entry name" value="von Willebrand factor, type A domain"/>
    <property type="match status" value="1"/>
</dbReference>
<accession>A0ABQ3MUA8</accession>
<comment type="caution">
    <text evidence="1">The sequence shown here is derived from an EMBL/GenBank/DDBJ whole genome shotgun (WGS) entry which is preliminary data.</text>
</comment>
<reference evidence="2" key="1">
    <citation type="journal article" date="2019" name="Int. J. Syst. Evol. Microbiol.">
        <title>The Global Catalogue of Microorganisms (GCM) 10K type strain sequencing project: providing services to taxonomists for standard genome sequencing and annotation.</title>
        <authorList>
            <consortium name="The Broad Institute Genomics Platform"/>
            <consortium name="The Broad Institute Genome Sequencing Center for Infectious Disease"/>
            <person name="Wu L."/>
            <person name="Ma J."/>
        </authorList>
    </citation>
    <scope>NUCLEOTIDE SEQUENCE [LARGE SCALE GENOMIC DNA]</scope>
    <source>
        <strain evidence="2">CGMCC 4.7367</strain>
    </source>
</reference>
<protein>
    <recommendedName>
        <fullName evidence="3">von Willebrand factor type A domain-containing protein</fullName>
    </recommendedName>
</protein>
<dbReference type="InterPro" id="IPR036465">
    <property type="entry name" value="vWFA_dom_sf"/>
</dbReference>
<sequence>MVGFDSVKRVEGSTRKVWPFYIVCDVSSSMWDEDSWPVKASAPLSVMNDSLGLMLEELAEDIEASAIGRVSVITFADKATTHYPLTPIGKPGRLDPLPRGSWTNFVAAWEHLRDTIRADVGQLVEQNFRPKRPVVFFLTDGNAGHSKHTQTVAEWSVPRDELCTPDHEYRPLVVALGMGSVDQATVRALRSTDPQGAAFLANPGEPASILLKAIIKVIIQSITVSAAQGSFMVPTPVGMTRLDAGTV</sequence>
<dbReference type="Proteomes" id="UP000605568">
    <property type="component" value="Unassembled WGS sequence"/>
</dbReference>
<organism evidence="1 2">
    <name type="scientific">Lentzea cavernae</name>
    <dbReference type="NCBI Taxonomy" id="2020703"/>
    <lineage>
        <taxon>Bacteria</taxon>
        <taxon>Bacillati</taxon>
        <taxon>Actinomycetota</taxon>
        <taxon>Actinomycetes</taxon>
        <taxon>Pseudonocardiales</taxon>
        <taxon>Pseudonocardiaceae</taxon>
        <taxon>Lentzea</taxon>
    </lineage>
</organism>
<dbReference type="EMBL" id="BNAR01000018">
    <property type="protein sequence ID" value="GHH57960.1"/>
    <property type="molecule type" value="Genomic_DNA"/>
</dbReference>
<dbReference type="SUPFAM" id="SSF53300">
    <property type="entry name" value="vWA-like"/>
    <property type="match status" value="1"/>
</dbReference>
<name>A0ABQ3MUA8_9PSEU</name>
<evidence type="ECO:0000313" key="2">
    <source>
        <dbReference type="Proteomes" id="UP000605568"/>
    </source>
</evidence>
<proteinExistence type="predicted"/>
<evidence type="ECO:0000313" key="1">
    <source>
        <dbReference type="EMBL" id="GHH57960.1"/>
    </source>
</evidence>
<evidence type="ECO:0008006" key="3">
    <source>
        <dbReference type="Google" id="ProtNLM"/>
    </source>
</evidence>